<evidence type="ECO:0000256" key="6">
    <source>
        <dbReference type="ARBA" id="ARBA00040602"/>
    </source>
</evidence>
<dbReference type="InterPro" id="IPR036412">
    <property type="entry name" value="HAD-like_sf"/>
</dbReference>
<dbReference type="FunFam" id="3.40.50.10190:FF:000007">
    <property type="entry name" value="RNA polymerase II subunit A C-terminal domain phosphatase"/>
    <property type="match status" value="1"/>
</dbReference>
<feature type="compositionally biased region" description="Polar residues" evidence="10">
    <location>
        <begin position="278"/>
        <end position="309"/>
    </location>
</feature>
<gene>
    <name evidence="13" type="primary">Ctdp1</name>
    <name evidence="13" type="ORF">TROMEL_R03393</name>
</gene>
<feature type="region of interest" description="Disordered" evidence="10">
    <location>
        <begin position="725"/>
        <end position="758"/>
    </location>
</feature>
<dbReference type="Pfam" id="PF09309">
    <property type="entry name" value="FCP1_C"/>
    <property type="match status" value="1"/>
</dbReference>
<evidence type="ECO:0000313" key="14">
    <source>
        <dbReference type="Proteomes" id="UP000550660"/>
    </source>
</evidence>
<dbReference type="FunFam" id="1.10.287.10:FF:000017">
    <property type="entry name" value="RNA polymerase II subunit A C-terminal domain phosphatase"/>
    <property type="match status" value="1"/>
</dbReference>
<accession>A0A7L0E6P5</accession>
<evidence type="ECO:0000256" key="1">
    <source>
        <dbReference type="ARBA" id="ARBA00004123"/>
    </source>
</evidence>
<feature type="region of interest" description="Disordered" evidence="10">
    <location>
        <begin position="272"/>
        <end position="492"/>
    </location>
</feature>
<evidence type="ECO:0000256" key="3">
    <source>
        <dbReference type="ARBA" id="ARBA00022801"/>
    </source>
</evidence>
<feature type="compositionally biased region" description="Acidic residues" evidence="10">
    <location>
        <begin position="479"/>
        <end position="492"/>
    </location>
</feature>
<dbReference type="GO" id="GO:0008420">
    <property type="term" value="F:RNA polymerase II CTD heptapeptide repeat phosphatase activity"/>
    <property type="evidence" value="ECO:0007669"/>
    <property type="project" value="UniProtKB-UniRule"/>
</dbReference>
<dbReference type="InterPro" id="IPR039189">
    <property type="entry name" value="Fcp1"/>
</dbReference>
<dbReference type="InterPro" id="IPR011947">
    <property type="entry name" value="FCP1_euk"/>
</dbReference>
<proteinExistence type="predicted"/>
<keyword evidence="3 9" id="KW-0378">Hydrolase</keyword>
<feature type="domain" description="FCP1 homology" evidence="12">
    <location>
        <begin position="72"/>
        <end position="238"/>
    </location>
</feature>
<feature type="compositionally biased region" description="Acidic residues" evidence="10">
    <location>
        <begin position="776"/>
        <end position="787"/>
    </location>
</feature>
<organism evidence="13 14">
    <name type="scientific">Trogon melanurus</name>
    <name type="common">Black-tailed trogon</name>
    <dbReference type="NCBI Taxonomy" id="56311"/>
    <lineage>
        <taxon>Eukaryota</taxon>
        <taxon>Metazoa</taxon>
        <taxon>Chordata</taxon>
        <taxon>Craniata</taxon>
        <taxon>Vertebrata</taxon>
        <taxon>Euteleostomi</taxon>
        <taxon>Archelosauria</taxon>
        <taxon>Archosauria</taxon>
        <taxon>Dinosauria</taxon>
        <taxon>Saurischia</taxon>
        <taxon>Theropoda</taxon>
        <taxon>Coelurosauria</taxon>
        <taxon>Aves</taxon>
        <taxon>Neognathae</taxon>
        <taxon>Neoaves</taxon>
        <taxon>Telluraves</taxon>
        <taxon>Coraciimorphae</taxon>
        <taxon>Trogoniformes</taxon>
        <taxon>Trogonidae</taxon>
        <taxon>Trogon</taxon>
    </lineage>
</organism>
<evidence type="ECO:0000256" key="4">
    <source>
        <dbReference type="ARBA" id="ARBA00022912"/>
    </source>
</evidence>
<feature type="compositionally biased region" description="Basic and acidic residues" evidence="10">
    <location>
        <begin position="327"/>
        <end position="341"/>
    </location>
</feature>
<evidence type="ECO:0000256" key="10">
    <source>
        <dbReference type="SAM" id="MobiDB-lite"/>
    </source>
</evidence>
<protein>
    <recommendedName>
        <fullName evidence="6 9">RNA polymerase II subunit A C-terminal domain phosphatase</fullName>
        <ecNumber evidence="2 9">3.1.3.16</ecNumber>
    </recommendedName>
</protein>
<dbReference type="PROSITE" id="PS50172">
    <property type="entry name" value="BRCT"/>
    <property type="match status" value="1"/>
</dbReference>
<dbReference type="GO" id="GO:0005634">
    <property type="term" value="C:nucleus"/>
    <property type="evidence" value="ECO:0007669"/>
    <property type="project" value="UniProtKB-SubCell"/>
</dbReference>
<dbReference type="SUPFAM" id="SSF52113">
    <property type="entry name" value="BRCT domain"/>
    <property type="match status" value="1"/>
</dbReference>
<feature type="non-terminal residue" evidence="13">
    <location>
        <position position="1"/>
    </location>
</feature>
<feature type="compositionally biased region" description="Low complexity" evidence="10">
    <location>
        <begin position="818"/>
        <end position="834"/>
    </location>
</feature>
<keyword evidence="4" id="KW-0904">Protein phosphatase</keyword>
<comment type="catalytic activity">
    <reaction evidence="7 9">
        <text>O-phospho-L-seryl-[protein] + H2O = L-seryl-[protein] + phosphate</text>
        <dbReference type="Rhea" id="RHEA:20629"/>
        <dbReference type="Rhea" id="RHEA-COMP:9863"/>
        <dbReference type="Rhea" id="RHEA-COMP:11604"/>
        <dbReference type="ChEBI" id="CHEBI:15377"/>
        <dbReference type="ChEBI" id="CHEBI:29999"/>
        <dbReference type="ChEBI" id="CHEBI:43474"/>
        <dbReference type="ChEBI" id="CHEBI:83421"/>
        <dbReference type="EC" id="3.1.3.16"/>
    </reaction>
</comment>
<dbReference type="Gene3D" id="3.40.50.10190">
    <property type="entry name" value="BRCT domain"/>
    <property type="match status" value="1"/>
</dbReference>
<dbReference type="SMART" id="SM00292">
    <property type="entry name" value="BRCT"/>
    <property type="match status" value="1"/>
</dbReference>
<dbReference type="Pfam" id="PF03031">
    <property type="entry name" value="NIF"/>
    <property type="match status" value="1"/>
</dbReference>
<feature type="compositionally biased region" description="Acidic residues" evidence="10">
    <location>
        <begin position="435"/>
        <end position="444"/>
    </location>
</feature>
<evidence type="ECO:0000259" key="11">
    <source>
        <dbReference type="PROSITE" id="PS50172"/>
    </source>
</evidence>
<comment type="caution">
    <text evidence="13">The sequence shown here is derived from an EMBL/GenBank/DDBJ whole genome shotgun (WGS) entry which is preliminary data.</text>
</comment>
<keyword evidence="5 9" id="KW-0539">Nucleus</keyword>
<dbReference type="NCBIfam" id="TIGR02250">
    <property type="entry name" value="FCP1_euk"/>
    <property type="match status" value="1"/>
</dbReference>
<feature type="compositionally biased region" description="Acidic residues" evidence="10">
    <location>
        <begin position="858"/>
        <end position="870"/>
    </location>
</feature>
<keyword evidence="14" id="KW-1185">Reference proteome</keyword>
<evidence type="ECO:0000259" key="12">
    <source>
        <dbReference type="PROSITE" id="PS50969"/>
    </source>
</evidence>
<dbReference type="InterPro" id="IPR004274">
    <property type="entry name" value="FCP1_dom"/>
</dbReference>
<dbReference type="AlphaFoldDB" id="A0A7L0E6P5"/>
<name>A0A7L0E6P5_TROML</name>
<feature type="compositionally biased region" description="Polar residues" evidence="10">
    <location>
        <begin position="393"/>
        <end position="407"/>
    </location>
</feature>
<dbReference type="Gene3D" id="3.40.50.1000">
    <property type="entry name" value="HAD superfamily/HAD-like"/>
    <property type="match status" value="1"/>
</dbReference>
<dbReference type="SUPFAM" id="SSF56784">
    <property type="entry name" value="HAD-like"/>
    <property type="match status" value="1"/>
</dbReference>
<dbReference type="EMBL" id="VXAG01000327">
    <property type="protein sequence ID" value="NXJ78501.1"/>
    <property type="molecule type" value="Genomic_DNA"/>
</dbReference>
<evidence type="ECO:0000256" key="8">
    <source>
        <dbReference type="ARBA" id="ARBA00048336"/>
    </source>
</evidence>
<evidence type="ECO:0000256" key="9">
    <source>
        <dbReference type="RuleBase" id="RU366066"/>
    </source>
</evidence>
<evidence type="ECO:0000313" key="13">
    <source>
        <dbReference type="EMBL" id="NXJ78501.1"/>
    </source>
</evidence>
<reference evidence="13 14" key="1">
    <citation type="submission" date="2019-09" db="EMBL/GenBank/DDBJ databases">
        <title>Bird 10,000 Genomes (B10K) Project - Family phase.</title>
        <authorList>
            <person name="Zhang G."/>
        </authorList>
    </citation>
    <scope>NUCLEOTIDE SEQUENCE [LARGE SCALE GENOMIC DNA]</scope>
    <source>
        <strain evidence="13">B10K-DU-007-40</strain>
        <tissue evidence="13">Mixed tissue sample</tissue>
    </source>
</reference>
<dbReference type="InterPro" id="IPR023214">
    <property type="entry name" value="HAD_sf"/>
</dbReference>
<dbReference type="PANTHER" id="PTHR23081">
    <property type="entry name" value="RNA POLYMERASE II CTD PHOSPHATASE"/>
    <property type="match status" value="1"/>
</dbReference>
<dbReference type="Pfam" id="PF12738">
    <property type="entry name" value="PTCB-BRCT"/>
    <property type="match status" value="1"/>
</dbReference>
<comment type="catalytic activity">
    <reaction evidence="8 9">
        <text>O-phospho-L-threonyl-[protein] + H2O = L-threonyl-[protein] + phosphate</text>
        <dbReference type="Rhea" id="RHEA:47004"/>
        <dbReference type="Rhea" id="RHEA-COMP:11060"/>
        <dbReference type="Rhea" id="RHEA-COMP:11605"/>
        <dbReference type="ChEBI" id="CHEBI:15377"/>
        <dbReference type="ChEBI" id="CHEBI:30013"/>
        <dbReference type="ChEBI" id="CHEBI:43474"/>
        <dbReference type="ChEBI" id="CHEBI:61977"/>
        <dbReference type="EC" id="3.1.3.16"/>
    </reaction>
</comment>
<dbReference type="PANTHER" id="PTHR23081:SF36">
    <property type="entry name" value="RNA POLYMERASE II SUBUNIT A C-TERMINAL DOMAIN PHOSPHATASE"/>
    <property type="match status" value="1"/>
</dbReference>
<dbReference type="InterPro" id="IPR001357">
    <property type="entry name" value="BRCT_dom"/>
</dbReference>
<comment type="function">
    <text evidence="9">This promotes the activity of RNA polymerase II.</text>
</comment>
<feature type="region of interest" description="Disordered" evidence="10">
    <location>
        <begin position="776"/>
        <end position="883"/>
    </location>
</feature>
<dbReference type="SMART" id="SM00577">
    <property type="entry name" value="CPDc"/>
    <property type="match status" value="1"/>
</dbReference>
<dbReference type="OrthoDB" id="10249888at2759"/>
<evidence type="ECO:0000256" key="5">
    <source>
        <dbReference type="ARBA" id="ARBA00023242"/>
    </source>
</evidence>
<evidence type="ECO:0000256" key="2">
    <source>
        <dbReference type="ARBA" id="ARBA00013081"/>
    </source>
</evidence>
<dbReference type="InterPro" id="IPR015388">
    <property type="entry name" value="FCP1_C"/>
</dbReference>
<feature type="non-terminal residue" evidence="13">
    <location>
        <position position="883"/>
    </location>
</feature>
<feature type="compositionally biased region" description="Polar residues" evidence="10">
    <location>
        <begin position="461"/>
        <end position="470"/>
    </location>
</feature>
<dbReference type="CDD" id="cd07521">
    <property type="entry name" value="HAD_FCP1-like"/>
    <property type="match status" value="1"/>
</dbReference>
<dbReference type="CDD" id="cd17729">
    <property type="entry name" value="BRCT_CTDP1"/>
    <property type="match status" value="1"/>
</dbReference>
<feature type="compositionally biased region" description="Acidic residues" evidence="10">
    <location>
        <begin position="354"/>
        <end position="366"/>
    </location>
</feature>
<dbReference type="Gene3D" id="1.10.287.10">
    <property type="entry name" value="S15/NS1, RNA-binding"/>
    <property type="match status" value="1"/>
</dbReference>
<dbReference type="EC" id="3.1.3.16" evidence="2 9"/>
<dbReference type="Proteomes" id="UP000550660">
    <property type="component" value="Unassembled WGS sequence"/>
</dbReference>
<feature type="compositionally biased region" description="Acidic residues" evidence="10">
    <location>
        <begin position="729"/>
        <end position="741"/>
    </location>
</feature>
<dbReference type="PROSITE" id="PS50969">
    <property type="entry name" value="FCP1"/>
    <property type="match status" value="1"/>
</dbReference>
<sequence length="883" mass="98654">VLVRLEGCSHPVVMKGLCAECGQDLTQIRSKNGKQSVPLSTATVSMVHSVPELKVSSEQAEQLGREDQQRLHRNRKLVLMVDLDQTLIHTTEQHCQQMSNKGIFHFQLGRGEPMLHTRLRPHCKEFLEKIAKLYELHVFTFGSRLYAHTIAGFLDPEKKLFSHRILSRDECIDPFSKTGNLRDLFPCGDSMVCIIDDREDVWKFAPNLITVKKYVYFQGIGDINAPPGSREIQMKKKVNSSTKPEALEVTSAKDAEEMKNVLCVEEQSNGLKAPKDSCTANGSASVSSETSDWDVNSHETVNAQDSLNDSTDHKMDSEATASLTNTKESRVFSERADRTAPEKQQSQDKATNDLDFELSSDSESDGGLETRKSSTSVSDSENEEKRSWKKSKQPLQDESLQKGSCTEASEDGLVNHSGDTQLLPGENIHDKTDLEAQDESEQESLCDLGNGCADKKEAETESQNSEQSGITMGESLDQSMEEEEEEDDTDDDDHLIYLEEILVRVHTDYYTKYDKYLKKEIEEIPDIRKIVPELKSKVLADVTIIFSGLYPTNFPIEKTREHYHATALGAKIVKNLVLSADDPDKATHLIAARTGTEKVRQAQDCKDLHVVNPDWLWSCLERWDKVEEQLFPLKDDYIKTHRENSPATFPDTHSAFQTALFHPTPIHPKSQPGPEVRLYDPNTGKLIRKGAQTSGQSMYIQSPAAPITLPVHGEHSSFRVVQPHQQQMFEEEDLPASESEEQPGPSKRKRQPSMSETMPLYTLCKEDLESMDKEVDDILGEGSDESDSEKKKPEEDGEKPQTSATETLGMKTDQRPGSSSSSSSSASERSLTGSVPRGHKRKLDEDDAASESSKESSNEDEEGSSSEADEMAAALEAELNDFM</sequence>
<evidence type="ECO:0000256" key="7">
    <source>
        <dbReference type="ARBA" id="ARBA00047761"/>
    </source>
</evidence>
<comment type="subcellular location">
    <subcellularLocation>
        <location evidence="1 9">Nucleus</location>
    </subcellularLocation>
</comment>
<dbReference type="InterPro" id="IPR036420">
    <property type="entry name" value="BRCT_dom_sf"/>
</dbReference>
<feature type="domain" description="BRCT" evidence="11">
    <location>
        <begin position="534"/>
        <end position="633"/>
    </location>
</feature>
<dbReference type="FunFam" id="3.40.50.1000:FF:000040">
    <property type="entry name" value="RNA polymerase II subunit A C-terminal domain phosphatase"/>
    <property type="match status" value="1"/>
</dbReference>